<feature type="transmembrane region" description="Helical" evidence="2">
    <location>
        <begin position="216"/>
        <end position="240"/>
    </location>
</feature>
<feature type="transmembrane region" description="Helical" evidence="2">
    <location>
        <begin position="246"/>
        <end position="267"/>
    </location>
</feature>
<protein>
    <submittedName>
        <fullName evidence="3">Uncharacterized protein</fullName>
    </submittedName>
</protein>
<proteinExistence type="predicted"/>
<dbReference type="AlphaFoldDB" id="A0A9N8EQU7"/>
<evidence type="ECO:0000256" key="2">
    <source>
        <dbReference type="SAM" id="Phobius"/>
    </source>
</evidence>
<evidence type="ECO:0000256" key="1">
    <source>
        <dbReference type="SAM" id="MobiDB-lite"/>
    </source>
</evidence>
<name>A0A9N8EQU7_9STRA</name>
<keyword evidence="2" id="KW-1133">Transmembrane helix</keyword>
<evidence type="ECO:0000313" key="4">
    <source>
        <dbReference type="Proteomes" id="UP001153069"/>
    </source>
</evidence>
<gene>
    <name evidence="3" type="ORF">SEMRO_1533_G280410.1</name>
</gene>
<accession>A0A9N8EQU7</accession>
<feature type="transmembrane region" description="Helical" evidence="2">
    <location>
        <begin position="40"/>
        <end position="63"/>
    </location>
</feature>
<keyword evidence="2" id="KW-0812">Transmembrane</keyword>
<reference evidence="3" key="1">
    <citation type="submission" date="2020-06" db="EMBL/GenBank/DDBJ databases">
        <authorList>
            <consortium name="Plant Systems Biology data submission"/>
        </authorList>
    </citation>
    <scope>NUCLEOTIDE SEQUENCE</scope>
    <source>
        <strain evidence="3">D6</strain>
    </source>
</reference>
<comment type="caution">
    <text evidence="3">The sequence shown here is derived from an EMBL/GenBank/DDBJ whole genome shotgun (WGS) entry which is preliminary data.</text>
</comment>
<dbReference type="Proteomes" id="UP001153069">
    <property type="component" value="Unassembled WGS sequence"/>
</dbReference>
<evidence type="ECO:0000313" key="3">
    <source>
        <dbReference type="EMBL" id="CAB9524409.1"/>
    </source>
</evidence>
<dbReference type="EMBL" id="CAICTM010001531">
    <property type="protein sequence ID" value="CAB9524409.1"/>
    <property type="molecule type" value="Genomic_DNA"/>
</dbReference>
<organism evidence="3 4">
    <name type="scientific">Seminavis robusta</name>
    <dbReference type="NCBI Taxonomy" id="568900"/>
    <lineage>
        <taxon>Eukaryota</taxon>
        <taxon>Sar</taxon>
        <taxon>Stramenopiles</taxon>
        <taxon>Ochrophyta</taxon>
        <taxon>Bacillariophyta</taxon>
        <taxon>Bacillariophyceae</taxon>
        <taxon>Bacillariophycidae</taxon>
        <taxon>Naviculales</taxon>
        <taxon>Naviculaceae</taxon>
        <taxon>Seminavis</taxon>
    </lineage>
</organism>
<keyword evidence="2" id="KW-0472">Membrane</keyword>
<sequence>MTLTEKPPETEAATCTQPASAMSEANTATSTPTPCYPTNLYWFTIFAIMDFLPFLYLWLVAWCMPSFSSLLAKTMNVESIVLYNDEEHREQTWDTIGVLPYLFFWSSMSSVVKPGLVLLLCWYVVRDLCLVFLVAPTAADAVKTLQSMKDNFCRASMDFFMAPYLRYVTVLILLDRAQREAGIGSAINKEDIENQSTLDMVAASIRPRQQWKLLRTIAFLFADVYFFILPVATFMLLPAYCQTLAGFDFSCVMFYMLPGAVMAGLLFRGTSREIDGAPKGRVWVVNVPYAEEWWNKGELRFDLDGAPVLDSCAEMAKDITCTFLT</sequence>
<feature type="region of interest" description="Disordered" evidence="1">
    <location>
        <begin position="1"/>
        <end position="31"/>
    </location>
</feature>
<keyword evidence="4" id="KW-1185">Reference proteome</keyword>
<feature type="compositionally biased region" description="Polar residues" evidence="1">
    <location>
        <begin position="13"/>
        <end position="31"/>
    </location>
</feature>